<dbReference type="InterPro" id="IPR000757">
    <property type="entry name" value="Beta-glucanase-like"/>
</dbReference>
<reference evidence="17 18" key="1">
    <citation type="journal article" date="2024" name="Front Chem Biol">
        <title>Unveiling the potential of Daldinia eschscholtzii MFLUCC 19-0629 through bioactivity and bioinformatics studies for enhanced sustainable agriculture production.</title>
        <authorList>
            <person name="Brooks S."/>
            <person name="Weaver J.A."/>
            <person name="Klomchit A."/>
            <person name="Alharthi S.A."/>
            <person name="Onlamun T."/>
            <person name="Nurani R."/>
            <person name="Vong T.K."/>
            <person name="Alberti F."/>
            <person name="Greco C."/>
        </authorList>
    </citation>
    <scope>NUCLEOTIDE SEQUENCE [LARGE SCALE GENOMIC DNA]</scope>
    <source>
        <strain evidence="17">MFLUCC 19-0629</strain>
    </source>
</reference>
<evidence type="ECO:0000259" key="16">
    <source>
        <dbReference type="PROSITE" id="PS51762"/>
    </source>
</evidence>
<dbReference type="EC" id="3.2.1.14" evidence="3"/>
<comment type="subcellular location">
    <subcellularLocation>
        <location evidence="2">Membrane</location>
    </subcellularLocation>
</comment>
<keyword evidence="11" id="KW-0961">Cell wall biogenesis/degradation</keyword>
<name>A0AAX6MK34_9PEZI</name>
<dbReference type="Pfam" id="PF00722">
    <property type="entry name" value="Glyco_hydro_16"/>
    <property type="match status" value="1"/>
</dbReference>
<keyword evidence="7" id="KW-0378">Hydrolase</keyword>
<dbReference type="GO" id="GO:0031505">
    <property type="term" value="P:fungal-type cell wall organization"/>
    <property type="evidence" value="ECO:0007669"/>
    <property type="project" value="TreeGrafter"/>
</dbReference>
<dbReference type="PANTHER" id="PTHR10963">
    <property type="entry name" value="GLYCOSYL HYDROLASE-RELATED"/>
    <property type="match status" value="1"/>
</dbReference>
<gene>
    <name evidence="17" type="ORF">Daesc_007092</name>
</gene>
<dbReference type="GO" id="GO:0009277">
    <property type="term" value="C:fungal-type cell wall"/>
    <property type="evidence" value="ECO:0007669"/>
    <property type="project" value="TreeGrafter"/>
</dbReference>
<evidence type="ECO:0000256" key="1">
    <source>
        <dbReference type="ARBA" id="ARBA00000822"/>
    </source>
</evidence>
<keyword evidence="4" id="KW-0328">Glycosyltransferase</keyword>
<dbReference type="InterPro" id="IPR050546">
    <property type="entry name" value="Glycosyl_Hydrlase_16"/>
</dbReference>
<evidence type="ECO:0000256" key="2">
    <source>
        <dbReference type="ARBA" id="ARBA00004370"/>
    </source>
</evidence>
<evidence type="ECO:0000256" key="13">
    <source>
        <dbReference type="SAM" id="MobiDB-lite"/>
    </source>
</evidence>
<dbReference type="GO" id="GO:0016020">
    <property type="term" value="C:membrane"/>
    <property type="evidence" value="ECO:0007669"/>
    <property type="project" value="UniProtKB-SubCell"/>
</dbReference>
<evidence type="ECO:0000256" key="12">
    <source>
        <dbReference type="ARBA" id="ARBA00038074"/>
    </source>
</evidence>
<evidence type="ECO:0000256" key="5">
    <source>
        <dbReference type="ARBA" id="ARBA00022679"/>
    </source>
</evidence>
<feature type="domain" description="GH16" evidence="16">
    <location>
        <begin position="12"/>
        <end position="235"/>
    </location>
</feature>
<dbReference type="GO" id="GO:0005975">
    <property type="term" value="P:carbohydrate metabolic process"/>
    <property type="evidence" value="ECO:0007669"/>
    <property type="project" value="InterPro"/>
</dbReference>
<feature type="region of interest" description="Disordered" evidence="13">
    <location>
        <begin position="373"/>
        <end position="415"/>
    </location>
</feature>
<comment type="catalytic activity">
    <reaction evidence="1">
        <text>Random endo-hydrolysis of N-acetyl-beta-D-glucosaminide (1-&gt;4)-beta-linkages in chitin and chitodextrins.</text>
        <dbReference type="EC" id="3.2.1.14"/>
    </reaction>
</comment>
<sequence>MSVKSHLMLAAALFSSIFVPPVAAQLHTDCDPMEKDCPPDPAFGTTHTFYFNATPPQDTFKLTAGKVEYNPDTGAAFTMRKKGDSVTLMSNFYFFFGRTEVLLKAASGTGVISSIVWSSDVLDEVDWEFKGGNESYAFSNYFGKGRQDWKNGGDHLVKGGVLNDYHNYTCVWTKEQLEWWLDGEHIRTLLAKDANNTDNYPQTPMKLSLGIWAGGDPDAEKGVIEWAGGVTDYSEPHTMYVKSALVEDFSTGKEYSYGDRSGTWESIKIVSGNSTAFESIHKEPEKSLSDKWNDLPSGTKSGIYAAAGVVGALLFGALIFYYLKQRRRGQQEAALAAQRQEQERVELERFKREGRDPDALAFDGAEYGAKGGMATTAYGVPDSPPGSSAGPPEKTWDPTNSSGPAAVPLLHDNAK</sequence>
<protein>
    <recommendedName>
        <fullName evidence="3">chitinase</fullName>
        <ecNumber evidence="3">3.2.1.14</ecNumber>
    </recommendedName>
</protein>
<feature type="transmembrane region" description="Helical" evidence="14">
    <location>
        <begin position="303"/>
        <end position="323"/>
    </location>
</feature>
<dbReference type="Proteomes" id="UP001369815">
    <property type="component" value="Unassembled WGS sequence"/>
</dbReference>
<dbReference type="EMBL" id="JBANMG010000006">
    <property type="protein sequence ID" value="KAK6952551.1"/>
    <property type="molecule type" value="Genomic_DNA"/>
</dbReference>
<proteinExistence type="inferred from homology"/>
<dbReference type="InterPro" id="IPR013320">
    <property type="entry name" value="ConA-like_dom_sf"/>
</dbReference>
<evidence type="ECO:0000256" key="8">
    <source>
        <dbReference type="ARBA" id="ARBA00023136"/>
    </source>
</evidence>
<keyword evidence="5" id="KW-0808">Transferase</keyword>
<evidence type="ECO:0000256" key="4">
    <source>
        <dbReference type="ARBA" id="ARBA00022676"/>
    </source>
</evidence>
<evidence type="ECO:0000313" key="18">
    <source>
        <dbReference type="Proteomes" id="UP001369815"/>
    </source>
</evidence>
<keyword evidence="9" id="KW-0325">Glycoprotein</keyword>
<dbReference type="GO" id="GO:0016757">
    <property type="term" value="F:glycosyltransferase activity"/>
    <property type="evidence" value="ECO:0007669"/>
    <property type="project" value="UniProtKB-KW"/>
</dbReference>
<dbReference type="SUPFAM" id="SSF49899">
    <property type="entry name" value="Concanavalin A-like lectins/glucanases"/>
    <property type="match status" value="1"/>
</dbReference>
<evidence type="ECO:0000256" key="9">
    <source>
        <dbReference type="ARBA" id="ARBA00023180"/>
    </source>
</evidence>
<evidence type="ECO:0000256" key="10">
    <source>
        <dbReference type="ARBA" id="ARBA00023295"/>
    </source>
</evidence>
<evidence type="ECO:0000256" key="11">
    <source>
        <dbReference type="ARBA" id="ARBA00023316"/>
    </source>
</evidence>
<dbReference type="AlphaFoldDB" id="A0AAX6MK34"/>
<dbReference type="CDD" id="cd02183">
    <property type="entry name" value="GH16_fungal_CRH1_transglycosylase"/>
    <property type="match status" value="1"/>
</dbReference>
<evidence type="ECO:0000256" key="14">
    <source>
        <dbReference type="SAM" id="Phobius"/>
    </source>
</evidence>
<feature type="chain" id="PRO_5043567896" description="chitinase" evidence="15">
    <location>
        <begin position="25"/>
        <end position="415"/>
    </location>
</feature>
<dbReference type="PANTHER" id="PTHR10963:SF27">
    <property type="entry name" value="GLYCOSIDASE-RELATED"/>
    <property type="match status" value="1"/>
</dbReference>
<comment type="similarity">
    <text evidence="12">Belongs to the glycosyl hydrolase 16 family. CRH1 subfamily.</text>
</comment>
<feature type="compositionally biased region" description="Low complexity" evidence="13">
    <location>
        <begin position="379"/>
        <end position="392"/>
    </location>
</feature>
<feature type="signal peptide" evidence="15">
    <location>
        <begin position="1"/>
        <end position="24"/>
    </location>
</feature>
<organism evidence="17 18">
    <name type="scientific">Daldinia eschscholtzii</name>
    <dbReference type="NCBI Taxonomy" id="292717"/>
    <lineage>
        <taxon>Eukaryota</taxon>
        <taxon>Fungi</taxon>
        <taxon>Dikarya</taxon>
        <taxon>Ascomycota</taxon>
        <taxon>Pezizomycotina</taxon>
        <taxon>Sordariomycetes</taxon>
        <taxon>Xylariomycetidae</taxon>
        <taxon>Xylariales</taxon>
        <taxon>Hypoxylaceae</taxon>
        <taxon>Daldinia</taxon>
    </lineage>
</organism>
<evidence type="ECO:0000256" key="3">
    <source>
        <dbReference type="ARBA" id="ARBA00012729"/>
    </source>
</evidence>
<accession>A0AAX6MK34</accession>
<evidence type="ECO:0000256" key="15">
    <source>
        <dbReference type="SAM" id="SignalP"/>
    </source>
</evidence>
<keyword evidence="14" id="KW-1133">Transmembrane helix</keyword>
<dbReference type="GO" id="GO:0008843">
    <property type="term" value="F:endochitinase activity"/>
    <property type="evidence" value="ECO:0007669"/>
    <property type="project" value="UniProtKB-EC"/>
</dbReference>
<dbReference type="PROSITE" id="PS51762">
    <property type="entry name" value="GH16_2"/>
    <property type="match status" value="1"/>
</dbReference>
<keyword evidence="18" id="KW-1185">Reference proteome</keyword>
<evidence type="ECO:0000256" key="6">
    <source>
        <dbReference type="ARBA" id="ARBA00022729"/>
    </source>
</evidence>
<evidence type="ECO:0000256" key="7">
    <source>
        <dbReference type="ARBA" id="ARBA00022801"/>
    </source>
</evidence>
<evidence type="ECO:0000313" key="17">
    <source>
        <dbReference type="EMBL" id="KAK6952551.1"/>
    </source>
</evidence>
<keyword evidence="6 15" id="KW-0732">Signal</keyword>
<keyword evidence="14" id="KW-0812">Transmembrane</keyword>
<keyword evidence="10" id="KW-0326">Glycosidase</keyword>
<keyword evidence="8 14" id="KW-0472">Membrane</keyword>
<comment type="caution">
    <text evidence="17">The sequence shown here is derived from an EMBL/GenBank/DDBJ whole genome shotgun (WGS) entry which is preliminary data.</text>
</comment>
<dbReference type="CDD" id="cd12087">
    <property type="entry name" value="TM_EGFR-like"/>
    <property type="match status" value="1"/>
</dbReference>
<dbReference type="Gene3D" id="2.60.120.200">
    <property type="match status" value="1"/>
</dbReference>